<accession>A0A4Y2U061</accession>
<proteinExistence type="predicted"/>
<gene>
    <name evidence="1" type="ORF">AVEN_54800_1</name>
</gene>
<name>A0A4Y2U061_ARAVE</name>
<protein>
    <submittedName>
        <fullName evidence="1">Uncharacterized protein</fullName>
    </submittedName>
</protein>
<dbReference type="EMBL" id="BGPR01032661">
    <property type="protein sequence ID" value="GBO06258.1"/>
    <property type="molecule type" value="Genomic_DNA"/>
</dbReference>
<evidence type="ECO:0000313" key="2">
    <source>
        <dbReference type="Proteomes" id="UP000499080"/>
    </source>
</evidence>
<sequence length="88" mass="9638">MLASPRQKSRITTRLPTTQLRTDRKGSVIGYISTKVSPTSVYQYQVTPDTAKPGINPSLYHTDVARVTSGGSSAQKQAVLQKLYISKL</sequence>
<keyword evidence="2" id="KW-1185">Reference proteome</keyword>
<organism evidence="1 2">
    <name type="scientific">Araneus ventricosus</name>
    <name type="common">Orbweaver spider</name>
    <name type="synonym">Epeira ventricosa</name>
    <dbReference type="NCBI Taxonomy" id="182803"/>
    <lineage>
        <taxon>Eukaryota</taxon>
        <taxon>Metazoa</taxon>
        <taxon>Ecdysozoa</taxon>
        <taxon>Arthropoda</taxon>
        <taxon>Chelicerata</taxon>
        <taxon>Arachnida</taxon>
        <taxon>Araneae</taxon>
        <taxon>Araneomorphae</taxon>
        <taxon>Entelegynae</taxon>
        <taxon>Araneoidea</taxon>
        <taxon>Araneidae</taxon>
        <taxon>Araneus</taxon>
    </lineage>
</organism>
<dbReference type="Proteomes" id="UP000499080">
    <property type="component" value="Unassembled WGS sequence"/>
</dbReference>
<comment type="caution">
    <text evidence="1">The sequence shown here is derived from an EMBL/GenBank/DDBJ whole genome shotgun (WGS) entry which is preliminary data.</text>
</comment>
<dbReference type="AlphaFoldDB" id="A0A4Y2U061"/>
<reference evidence="1 2" key="1">
    <citation type="journal article" date="2019" name="Sci. Rep.">
        <title>Orb-weaving spider Araneus ventricosus genome elucidates the spidroin gene catalogue.</title>
        <authorList>
            <person name="Kono N."/>
            <person name="Nakamura H."/>
            <person name="Ohtoshi R."/>
            <person name="Moran D.A.P."/>
            <person name="Shinohara A."/>
            <person name="Yoshida Y."/>
            <person name="Fujiwara M."/>
            <person name="Mori M."/>
            <person name="Tomita M."/>
            <person name="Arakawa K."/>
        </authorList>
    </citation>
    <scope>NUCLEOTIDE SEQUENCE [LARGE SCALE GENOMIC DNA]</scope>
</reference>
<evidence type="ECO:0000313" key="1">
    <source>
        <dbReference type="EMBL" id="GBO06258.1"/>
    </source>
</evidence>